<evidence type="ECO:0000256" key="2">
    <source>
        <dbReference type="ARBA" id="ARBA00022475"/>
    </source>
</evidence>
<dbReference type="AlphaFoldDB" id="A0A498R5E4"/>
<proteinExistence type="predicted"/>
<protein>
    <submittedName>
        <fullName evidence="8">Type ii secretion system (T2ss) protein f</fullName>
    </submittedName>
</protein>
<feature type="transmembrane region" description="Helical" evidence="6">
    <location>
        <begin position="104"/>
        <end position="128"/>
    </location>
</feature>
<keyword evidence="2" id="KW-1003">Cell membrane</keyword>
<keyword evidence="9" id="KW-1185">Reference proteome</keyword>
<keyword evidence="5 6" id="KW-0472">Membrane</keyword>
<dbReference type="PANTHER" id="PTHR35007">
    <property type="entry name" value="INTEGRAL MEMBRANE PROTEIN-RELATED"/>
    <property type="match status" value="1"/>
</dbReference>
<comment type="subcellular location">
    <subcellularLocation>
        <location evidence="1">Cell membrane</location>
        <topology evidence="1">Multi-pass membrane protein</topology>
    </subcellularLocation>
</comment>
<dbReference type="PANTHER" id="PTHR35007:SF2">
    <property type="entry name" value="PILUS ASSEMBLE PROTEIN"/>
    <property type="match status" value="1"/>
</dbReference>
<evidence type="ECO:0000259" key="7">
    <source>
        <dbReference type="Pfam" id="PF00482"/>
    </source>
</evidence>
<sequence length="311" mass="34088">MIYVIILIAGMTFLIIFILAYLALNTFVPAAGPVSLRLRALEEITRERTDIEEELSKPFLQRFFTPVSGSLAAVLARLAPQAIRRLAEQKLLMAGGFGGLNADQFLLLTVFLALLLPGVVVLGLVMAAVPVHKIIGITMICLAVGLSLPLLLVNQKIAGRRANIQKDLPDVLDLLTVSVEAGLGFDGALVKLTEKMKGALVEEFSRLLQEIRIGVSRRDALHAMGQRCDVPDLSLFVTALVQADQLGVSIGNVLRVQSAGMREKRRQRAEEKAMKAPVKMLFPLVMFIFPTIFVVLLGPAFIQIFTMFTKR</sequence>
<evidence type="ECO:0000256" key="3">
    <source>
        <dbReference type="ARBA" id="ARBA00022692"/>
    </source>
</evidence>
<evidence type="ECO:0000256" key="6">
    <source>
        <dbReference type="SAM" id="Phobius"/>
    </source>
</evidence>
<dbReference type="GO" id="GO:0005886">
    <property type="term" value="C:plasma membrane"/>
    <property type="evidence" value="ECO:0007669"/>
    <property type="project" value="UniProtKB-SubCell"/>
</dbReference>
<evidence type="ECO:0000256" key="1">
    <source>
        <dbReference type="ARBA" id="ARBA00004651"/>
    </source>
</evidence>
<evidence type="ECO:0000313" key="9">
    <source>
        <dbReference type="Proteomes" id="UP000277811"/>
    </source>
</evidence>
<dbReference type="Proteomes" id="UP000277811">
    <property type="component" value="Unassembled WGS sequence"/>
</dbReference>
<keyword evidence="3 6" id="KW-0812">Transmembrane</keyword>
<feature type="transmembrane region" description="Helical" evidence="6">
    <location>
        <begin position="5"/>
        <end position="24"/>
    </location>
</feature>
<dbReference type="Pfam" id="PF00482">
    <property type="entry name" value="T2SSF"/>
    <property type="match status" value="1"/>
</dbReference>
<evidence type="ECO:0000256" key="4">
    <source>
        <dbReference type="ARBA" id="ARBA00022989"/>
    </source>
</evidence>
<feature type="domain" description="Type II secretion system protein GspF" evidence="7">
    <location>
        <begin position="172"/>
        <end position="297"/>
    </location>
</feature>
<feature type="transmembrane region" description="Helical" evidence="6">
    <location>
        <begin position="281"/>
        <end position="305"/>
    </location>
</feature>
<name>A0A498R5E4_9FIRM</name>
<keyword evidence="4 6" id="KW-1133">Transmembrane helix</keyword>
<accession>A0A498R5E4</accession>
<reference evidence="8 9" key="1">
    <citation type="submission" date="2018-06" db="EMBL/GenBank/DDBJ databases">
        <authorList>
            <person name="Strepis N."/>
        </authorList>
    </citation>
    <scope>NUCLEOTIDE SEQUENCE [LARGE SCALE GENOMIC DNA]</scope>
    <source>
        <strain evidence="8">LUCI</strain>
    </source>
</reference>
<dbReference type="EMBL" id="UPPP01000065">
    <property type="protein sequence ID" value="VBB06611.1"/>
    <property type="molecule type" value="Genomic_DNA"/>
</dbReference>
<dbReference type="InterPro" id="IPR018076">
    <property type="entry name" value="T2SS_GspF_dom"/>
</dbReference>
<feature type="transmembrane region" description="Helical" evidence="6">
    <location>
        <begin position="134"/>
        <end position="153"/>
    </location>
</feature>
<organism evidence="8 9">
    <name type="scientific">Lucifera butyrica</name>
    <dbReference type="NCBI Taxonomy" id="1351585"/>
    <lineage>
        <taxon>Bacteria</taxon>
        <taxon>Bacillati</taxon>
        <taxon>Bacillota</taxon>
        <taxon>Negativicutes</taxon>
        <taxon>Veillonellales</taxon>
        <taxon>Veillonellaceae</taxon>
        <taxon>Lucifera</taxon>
    </lineage>
</organism>
<gene>
    <name evidence="8" type="ORF">LUCI_1847</name>
</gene>
<evidence type="ECO:0000313" key="8">
    <source>
        <dbReference type="EMBL" id="VBB06611.1"/>
    </source>
</evidence>
<evidence type="ECO:0000256" key="5">
    <source>
        <dbReference type="ARBA" id="ARBA00023136"/>
    </source>
</evidence>